<organism evidence="4 5">
    <name type="scientific">Symbiodinium natans</name>
    <dbReference type="NCBI Taxonomy" id="878477"/>
    <lineage>
        <taxon>Eukaryota</taxon>
        <taxon>Sar</taxon>
        <taxon>Alveolata</taxon>
        <taxon>Dinophyceae</taxon>
        <taxon>Suessiales</taxon>
        <taxon>Symbiodiniaceae</taxon>
        <taxon>Symbiodinium</taxon>
    </lineage>
</organism>
<dbReference type="OrthoDB" id="276515at2759"/>
<dbReference type="Proteomes" id="UP000604046">
    <property type="component" value="Unassembled WGS sequence"/>
</dbReference>
<proteinExistence type="inferred from homology"/>
<dbReference type="InterPro" id="IPR036691">
    <property type="entry name" value="Endo/exonu/phosph_ase_sf"/>
</dbReference>
<dbReference type="PANTHER" id="PTHR12121">
    <property type="entry name" value="CARBON CATABOLITE REPRESSOR PROTEIN 4"/>
    <property type="match status" value="1"/>
</dbReference>
<dbReference type="PANTHER" id="PTHR12121:SF45">
    <property type="entry name" value="NOCTURNIN"/>
    <property type="match status" value="1"/>
</dbReference>
<dbReference type="Pfam" id="PF03372">
    <property type="entry name" value="Exo_endo_phos"/>
    <property type="match status" value="1"/>
</dbReference>
<keyword evidence="5" id="KW-1185">Reference proteome</keyword>
<dbReference type="EMBL" id="CAJNDS010002091">
    <property type="protein sequence ID" value="CAE7320419.1"/>
    <property type="molecule type" value="Genomic_DNA"/>
</dbReference>
<dbReference type="AlphaFoldDB" id="A0A812NSB8"/>
<evidence type="ECO:0000313" key="4">
    <source>
        <dbReference type="EMBL" id="CAE7320419.1"/>
    </source>
</evidence>
<evidence type="ECO:0000256" key="1">
    <source>
        <dbReference type="ARBA" id="ARBA00010774"/>
    </source>
</evidence>
<reference evidence="4" key="1">
    <citation type="submission" date="2021-02" db="EMBL/GenBank/DDBJ databases">
        <authorList>
            <person name="Dougan E. K."/>
            <person name="Rhodes N."/>
            <person name="Thang M."/>
            <person name="Chan C."/>
        </authorList>
    </citation>
    <scope>NUCLEOTIDE SEQUENCE</scope>
</reference>
<accession>A0A812NSB8</accession>
<dbReference type="InterPro" id="IPR050410">
    <property type="entry name" value="CCR4/nocturin_mRNA_transcr"/>
</dbReference>
<comment type="caution">
    <text evidence="4">The sequence shown here is derived from an EMBL/GenBank/DDBJ whole genome shotgun (WGS) entry which is preliminary data.</text>
</comment>
<dbReference type="GO" id="GO:0000175">
    <property type="term" value="F:3'-5'-RNA exonuclease activity"/>
    <property type="evidence" value="ECO:0007669"/>
    <property type="project" value="TreeGrafter"/>
</dbReference>
<evidence type="ECO:0000313" key="5">
    <source>
        <dbReference type="Proteomes" id="UP000604046"/>
    </source>
</evidence>
<dbReference type="GO" id="GO:0006139">
    <property type="term" value="P:nucleobase-containing compound metabolic process"/>
    <property type="evidence" value="ECO:0007669"/>
    <property type="project" value="UniProtKB-ARBA"/>
</dbReference>
<evidence type="ECO:0000259" key="3">
    <source>
        <dbReference type="Pfam" id="PF03372"/>
    </source>
</evidence>
<gene>
    <name evidence="4" type="primary">Noct</name>
    <name evidence="4" type="ORF">SNAT2548_LOCUS16795</name>
</gene>
<keyword evidence="2" id="KW-0378">Hydrolase</keyword>
<evidence type="ECO:0000256" key="2">
    <source>
        <dbReference type="ARBA" id="ARBA00022801"/>
    </source>
</evidence>
<name>A0A812NSB8_9DINO</name>
<feature type="domain" description="Endonuclease/exonuclease/phosphatase" evidence="3">
    <location>
        <begin position="33"/>
        <end position="306"/>
    </location>
</feature>
<sequence>MLRPARCLAPRLPLRQWLHATDTAQGQTIRVLHWNLLADCLAKSSSLLSLRRGFRCEADVLLWERRREHLKQEILQHDADILGLCEVDHFEDFLEPELSRAGFQGTFKRKRSPAKDGVAVFWKADRFEEGVRRAIFLEYGRHRTKGAQVAVLQRLWPRDRLSGKGIVVCVAHLRASADDGFRMQQASSLMSALKDFSRDDEQVILADVNSIQGADTNEAEIMNVYDYFSACGLRCVYTSIGRQHGCRIPSYTTWAGWASGDFKATCDHIFVSQGVHAKAVLDVPNAEDLERGFPERLPNALFPSDHMSLVADLVIPDTARAAQLA</sequence>
<dbReference type="SUPFAM" id="SSF56219">
    <property type="entry name" value="DNase I-like"/>
    <property type="match status" value="1"/>
</dbReference>
<dbReference type="InterPro" id="IPR005135">
    <property type="entry name" value="Endo/exonuclease/phosphatase"/>
</dbReference>
<dbReference type="Gene3D" id="3.60.10.10">
    <property type="entry name" value="Endonuclease/exonuclease/phosphatase"/>
    <property type="match status" value="1"/>
</dbReference>
<comment type="similarity">
    <text evidence="1">Belongs to the CCR4/nocturin family.</text>
</comment>
<protein>
    <submittedName>
        <fullName evidence="4">Noct protein</fullName>
    </submittedName>
</protein>